<evidence type="ECO:0000313" key="5">
    <source>
        <dbReference type="Proteomes" id="UP000799437"/>
    </source>
</evidence>
<dbReference type="Proteomes" id="UP000799437">
    <property type="component" value="Unassembled WGS sequence"/>
</dbReference>
<keyword evidence="2" id="KW-0732">Signal</keyword>
<dbReference type="InterPro" id="IPR029045">
    <property type="entry name" value="ClpP/crotonase-like_dom_sf"/>
</dbReference>
<evidence type="ECO:0000259" key="3">
    <source>
        <dbReference type="Pfam" id="PF23658"/>
    </source>
</evidence>
<feature type="chain" id="PRO_5025546823" description="CPAF-like PDZ domain-containing protein" evidence="2">
    <location>
        <begin position="22"/>
        <end position="879"/>
    </location>
</feature>
<evidence type="ECO:0000313" key="4">
    <source>
        <dbReference type="EMBL" id="KAF2760803.1"/>
    </source>
</evidence>
<feature type="signal peptide" evidence="2">
    <location>
        <begin position="1"/>
        <end position="21"/>
    </location>
</feature>
<name>A0A6A6WDL7_9PEZI</name>
<feature type="region of interest" description="Disordered" evidence="1">
    <location>
        <begin position="312"/>
        <end position="344"/>
    </location>
</feature>
<dbReference type="PANTHER" id="PTHR37049:SF5">
    <property type="entry name" value="TAIL SPECIFIC PROTEASE DOMAIN-CONTAINING PROTEIN"/>
    <property type="match status" value="1"/>
</dbReference>
<keyword evidence="5" id="KW-1185">Reference proteome</keyword>
<evidence type="ECO:0000256" key="2">
    <source>
        <dbReference type="SAM" id="SignalP"/>
    </source>
</evidence>
<reference evidence="4" key="1">
    <citation type="journal article" date="2020" name="Stud. Mycol.">
        <title>101 Dothideomycetes genomes: a test case for predicting lifestyles and emergence of pathogens.</title>
        <authorList>
            <person name="Haridas S."/>
            <person name="Albert R."/>
            <person name="Binder M."/>
            <person name="Bloem J."/>
            <person name="Labutti K."/>
            <person name="Salamov A."/>
            <person name="Andreopoulos B."/>
            <person name="Baker S."/>
            <person name="Barry K."/>
            <person name="Bills G."/>
            <person name="Bluhm B."/>
            <person name="Cannon C."/>
            <person name="Castanera R."/>
            <person name="Culley D."/>
            <person name="Daum C."/>
            <person name="Ezra D."/>
            <person name="Gonzalez J."/>
            <person name="Henrissat B."/>
            <person name="Kuo A."/>
            <person name="Liang C."/>
            <person name="Lipzen A."/>
            <person name="Lutzoni F."/>
            <person name="Magnuson J."/>
            <person name="Mondo S."/>
            <person name="Nolan M."/>
            <person name="Ohm R."/>
            <person name="Pangilinan J."/>
            <person name="Park H.-J."/>
            <person name="Ramirez L."/>
            <person name="Alfaro M."/>
            <person name="Sun H."/>
            <person name="Tritt A."/>
            <person name="Yoshinaga Y."/>
            <person name="Zwiers L.-H."/>
            <person name="Turgeon B."/>
            <person name="Goodwin S."/>
            <person name="Spatafora J."/>
            <person name="Crous P."/>
            <person name="Grigoriev I."/>
        </authorList>
    </citation>
    <scope>NUCLEOTIDE SEQUENCE</scope>
    <source>
        <strain evidence="4">CBS 121739</strain>
    </source>
</reference>
<dbReference type="GeneID" id="54487582"/>
<dbReference type="SUPFAM" id="SSF52096">
    <property type="entry name" value="ClpP/crotonase"/>
    <property type="match status" value="1"/>
</dbReference>
<organism evidence="4 5">
    <name type="scientific">Pseudovirgaria hyperparasitica</name>
    <dbReference type="NCBI Taxonomy" id="470096"/>
    <lineage>
        <taxon>Eukaryota</taxon>
        <taxon>Fungi</taxon>
        <taxon>Dikarya</taxon>
        <taxon>Ascomycota</taxon>
        <taxon>Pezizomycotina</taxon>
        <taxon>Dothideomycetes</taxon>
        <taxon>Dothideomycetes incertae sedis</taxon>
        <taxon>Acrospermales</taxon>
        <taxon>Acrospermaceae</taxon>
        <taxon>Pseudovirgaria</taxon>
    </lineage>
</organism>
<accession>A0A6A6WDL7</accession>
<evidence type="ECO:0000256" key="1">
    <source>
        <dbReference type="SAM" id="MobiDB-lite"/>
    </source>
</evidence>
<dbReference type="InterPro" id="IPR056186">
    <property type="entry name" value="PDZ_CPAF-rel"/>
</dbReference>
<dbReference type="Pfam" id="PF23658">
    <property type="entry name" value="PDZ_CPAF_rel"/>
    <property type="match status" value="1"/>
</dbReference>
<feature type="compositionally biased region" description="Pro residues" evidence="1">
    <location>
        <begin position="728"/>
        <end position="737"/>
    </location>
</feature>
<dbReference type="PANTHER" id="PTHR37049">
    <property type="entry name" value="PEPTIDASE S41 FAMILY PROTEIN"/>
    <property type="match status" value="1"/>
</dbReference>
<sequence length="879" mass="95734">MYSFKLTALVFAYLSPHFGSADSVPLPDVYLRNPPLINRAADPLSTACGEILSYVDAEYYVFPASLAYECLIYVPFHPEVALRFIQYYNETLQFQGTLPYLANPPQGYQQPAVDLLAELDRLKQATTSGVFQNQYDFEAATIKIVNAIHDSHVELNQGILAAFSFASPYEISSVSRDGLEAPQIYFTDDLVQRQQGFEISPITKINGEEAIPFLTRFASENSQGNVEPHADWNQLMTVPSDKPVDVYSAFAGSAILYPGDNLTFTCENGTSFETVWVAFYNDVPNATGPLATPGDFYNYFVLGLLPSSCSDDGTCPANPPPPGVENAEGMKRQSPRQDQQGSAEPALTSWYEVSQHAYPSNPDIVQANLAVGNGGVVTGYLLRDISTAVLSIPSFYQTGDQVIEFDEAVHSFTALAKEAGMSKFLIDLQSNEGGTPLLTRQLYRYFFPGPPPFAGSNRRVEDIANVLGNEYTNYWDSLPLEDGDKYDFAGNEWVITNRINPDTGRNFTSWQEYNGPIIHNSTWKFSRTEQYNWTNEEFTGSAFGDLHLPPDGPPEPPPWSPEDIVLLTDSTCASACVLFVEMMTRKGIRTVVAGGHPSGPAPMQYASGSRGAAAYTAEDIDNDFAWVNSNGNATAASLLPRPHETGIFTTFAGITLRNQVRSNETLPLQFKYSAANCRIYYTLQNAWNMSQLWRDAAAATWFDTSLCVSGSAGYAEPPPDSSDNDTALPPPSSPAPLGPMIQLSDHQMDWNDDGWNISDIFAGDRLRDVKSLFSCAGGCSTGCQVRTVQCAGSPGSPPVSRNIEFCGKACRLEKGKQLSCAAVDTTCRTGVGGKLEQKGTAPGLVGMAGKQQLTKGRCCADNPQALGELRLLGSCELVG</sequence>
<dbReference type="OrthoDB" id="27214at2759"/>
<feature type="domain" description="CPAF-like PDZ" evidence="3">
    <location>
        <begin position="164"/>
        <end position="281"/>
    </location>
</feature>
<dbReference type="RefSeq" id="XP_033603254.1">
    <property type="nucleotide sequence ID" value="XM_033746528.1"/>
</dbReference>
<feature type="region of interest" description="Disordered" evidence="1">
    <location>
        <begin position="713"/>
        <end position="740"/>
    </location>
</feature>
<dbReference type="AlphaFoldDB" id="A0A6A6WDL7"/>
<dbReference type="EMBL" id="ML996567">
    <property type="protein sequence ID" value="KAF2760803.1"/>
    <property type="molecule type" value="Genomic_DNA"/>
</dbReference>
<gene>
    <name evidence="4" type="ORF">EJ05DRAFT_497366</name>
</gene>
<dbReference type="Gene3D" id="3.90.226.10">
    <property type="entry name" value="2-enoyl-CoA Hydratase, Chain A, domain 1"/>
    <property type="match status" value="1"/>
</dbReference>
<protein>
    <recommendedName>
        <fullName evidence="3">CPAF-like PDZ domain-containing protein</fullName>
    </recommendedName>
</protein>
<dbReference type="InterPro" id="IPR052766">
    <property type="entry name" value="S41A_metabolite_peptidase"/>
</dbReference>
<proteinExistence type="predicted"/>